<dbReference type="SFLD" id="SFLDG01129">
    <property type="entry name" value="C1.5:_HAD__Beta-PGM__Phosphata"/>
    <property type="match status" value="1"/>
</dbReference>
<dbReference type="GeneID" id="92826205"/>
<dbReference type="Pfam" id="PF13419">
    <property type="entry name" value="HAD_2"/>
    <property type="match status" value="1"/>
</dbReference>
<dbReference type="InterPro" id="IPR036412">
    <property type="entry name" value="HAD-like_sf"/>
</dbReference>
<dbReference type="Proteomes" id="UP000554488">
    <property type="component" value="Unassembled WGS sequence"/>
</dbReference>
<dbReference type="PRINTS" id="PR00413">
    <property type="entry name" value="HADHALOGNASE"/>
</dbReference>
<dbReference type="EMBL" id="CYXR01000001">
    <property type="protein sequence ID" value="CUM71571.1"/>
    <property type="molecule type" value="Genomic_DNA"/>
</dbReference>
<reference evidence="3" key="5">
    <citation type="submission" date="2022-09" db="EMBL/GenBank/DDBJ databases">
        <title>Draft genome sequence of Coprococcus comes strain 31264.</title>
        <authorList>
            <person name="Atsushi H."/>
            <person name="Moriya O."/>
            <person name="Mitsuo S."/>
        </authorList>
    </citation>
    <scope>NUCLEOTIDE SEQUENCE</scope>
    <source>
        <strain evidence="3">JCM 31264</strain>
    </source>
</reference>
<dbReference type="PANTHER" id="PTHR18901">
    <property type="entry name" value="2-DEOXYGLUCOSE-6-PHOSPHATE PHOSPHATASE 2"/>
    <property type="match status" value="1"/>
</dbReference>
<evidence type="ECO:0000313" key="9">
    <source>
        <dbReference type="Proteomes" id="UP000283360"/>
    </source>
</evidence>
<dbReference type="Gene3D" id="3.40.50.1000">
    <property type="entry name" value="HAD superfamily/HAD-like"/>
    <property type="match status" value="1"/>
</dbReference>
<gene>
    <name evidence="3" type="ORF">comes_02750</name>
    <name evidence="6" type="ORF">DW656_14175</name>
    <name evidence="5" type="ORF">DWX03_08615</name>
    <name evidence="2" type="ORF">ERS852481_02456</name>
    <name evidence="1" type="ORF">ERS852574_00228</name>
    <name evidence="4" type="ORF">HUU93_00855</name>
</gene>
<dbReference type="EMBL" id="QRHO01000026">
    <property type="protein sequence ID" value="RHF81334.1"/>
    <property type="molecule type" value="Genomic_DNA"/>
</dbReference>
<evidence type="ECO:0000313" key="7">
    <source>
        <dbReference type="Proteomes" id="UP000095362"/>
    </source>
</evidence>
<dbReference type="Gene3D" id="1.10.150.240">
    <property type="entry name" value="Putative phosphatase, domain 2"/>
    <property type="match status" value="1"/>
</dbReference>
<evidence type="ECO:0000313" key="3">
    <source>
        <dbReference type="EMBL" id="GLG85730.1"/>
    </source>
</evidence>
<reference evidence="3" key="6">
    <citation type="submission" date="2022-11" db="EMBL/GenBank/DDBJ databases">
        <title>Draft genome sequence of Coprococcus comes strain 31264.</title>
        <authorList>
            <person name="Hisatomi A."/>
            <person name="Ohkuma M."/>
            <person name="Sakamoto M."/>
        </authorList>
    </citation>
    <scope>NUCLEOTIDE SEQUENCE</scope>
    <source>
        <strain evidence="3">JCM 31264</strain>
    </source>
</reference>
<evidence type="ECO:0000313" key="5">
    <source>
        <dbReference type="EMBL" id="RGT89678.1"/>
    </source>
</evidence>
<keyword evidence="9" id="KW-1185">Reference proteome</keyword>
<dbReference type="PANTHER" id="PTHR18901:SF38">
    <property type="entry name" value="PSEUDOURIDINE-5'-PHOSPHATASE"/>
    <property type="match status" value="1"/>
</dbReference>
<accession>A0A174AB14</accession>
<dbReference type="NCBIfam" id="TIGR01509">
    <property type="entry name" value="HAD-SF-IA-v3"/>
    <property type="match status" value="1"/>
</dbReference>
<dbReference type="Proteomes" id="UP001145109">
    <property type="component" value="Unassembled WGS sequence"/>
</dbReference>
<dbReference type="Proteomes" id="UP000095362">
    <property type="component" value="Unassembled WGS sequence"/>
</dbReference>
<evidence type="ECO:0000313" key="10">
    <source>
        <dbReference type="Proteomes" id="UP000284579"/>
    </source>
</evidence>
<name>A0A174AB14_9FIRM</name>
<dbReference type="Proteomes" id="UP000283360">
    <property type="component" value="Unassembled WGS sequence"/>
</dbReference>
<reference evidence="4 11" key="3">
    <citation type="submission" date="2020-04" db="EMBL/GenBank/DDBJ databases">
        <authorList>
            <person name="Pieper L."/>
        </authorList>
    </citation>
    <scope>NUCLEOTIDE SEQUENCE [LARGE SCALE GENOMIC DNA]</scope>
    <source>
        <strain evidence="4 11">F22</strain>
    </source>
</reference>
<dbReference type="EMBL" id="BSCI01000001">
    <property type="protein sequence ID" value="GLG85730.1"/>
    <property type="molecule type" value="Genomic_DNA"/>
</dbReference>
<proteinExistence type="predicted"/>
<dbReference type="STRING" id="410072.ERS852525_01947"/>
<evidence type="ECO:0000313" key="8">
    <source>
        <dbReference type="Proteomes" id="UP000095727"/>
    </source>
</evidence>
<dbReference type="EMBL" id="QRXJ01000010">
    <property type="protein sequence ID" value="RGT89678.1"/>
    <property type="molecule type" value="Genomic_DNA"/>
</dbReference>
<evidence type="ECO:0000313" key="1">
    <source>
        <dbReference type="EMBL" id="CUM71571.1"/>
    </source>
</evidence>
<protein>
    <submittedName>
        <fullName evidence="4">HAD family phosphatase</fullName>
    </submittedName>
    <submittedName>
        <fullName evidence="3">Hydrolase</fullName>
    </submittedName>
    <submittedName>
        <fullName evidence="2">Phosphorylated carbohydrates phosphatase TM_1254</fullName>
        <ecNumber evidence="2">3.1.3.-</ecNumber>
    </submittedName>
</protein>
<organism evidence="2 7">
    <name type="scientific">Coprococcus comes</name>
    <dbReference type="NCBI Taxonomy" id="410072"/>
    <lineage>
        <taxon>Bacteria</taxon>
        <taxon>Bacillati</taxon>
        <taxon>Bacillota</taxon>
        <taxon>Clostridia</taxon>
        <taxon>Lachnospirales</taxon>
        <taxon>Lachnospiraceae</taxon>
        <taxon>Coprococcus</taxon>
    </lineage>
</organism>
<dbReference type="GO" id="GO:0016787">
    <property type="term" value="F:hydrolase activity"/>
    <property type="evidence" value="ECO:0007669"/>
    <property type="project" value="UniProtKB-KW"/>
</dbReference>
<evidence type="ECO:0000313" key="4">
    <source>
        <dbReference type="EMBL" id="NUN85162.1"/>
    </source>
</evidence>
<reference evidence="4 11" key="4">
    <citation type="submission" date="2020-07" db="EMBL/GenBank/DDBJ databases">
        <title>Bacterial metabolism rescues the inhibition of intestinal drug absorption by food and drug additives.</title>
        <authorList>
            <person name="Zou L."/>
            <person name="Spanogiannopoulos P."/>
            <person name="Chien H.-C."/>
            <person name="Pieper L.M."/>
            <person name="Cai W."/>
            <person name="Khuri N."/>
            <person name="Pottel J."/>
            <person name="Vora B."/>
            <person name="Ni Z."/>
            <person name="Tsakalozou E."/>
            <person name="Zhang W."/>
            <person name="Shoichet B.K."/>
            <person name="Giacomini K.M."/>
            <person name="Turnbaugh P.J."/>
        </authorList>
    </citation>
    <scope>NUCLEOTIDE SEQUENCE [LARGE SCALE GENOMIC DNA]</scope>
    <source>
        <strain evidence="4 11">F22</strain>
    </source>
</reference>
<dbReference type="Proteomes" id="UP000095727">
    <property type="component" value="Unassembled WGS sequence"/>
</dbReference>
<dbReference type="EC" id="3.1.3.-" evidence="2"/>
<dbReference type="RefSeq" id="WP_008368935.1">
    <property type="nucleotide sequence ID" value="NZ_BSCI01000001.1"/>
</dbReference>
<dbReference type="InterPro" id="IPR006439">
    <property type="entry name" value="HAD-SF_hydro_IA"/>
</dbReference>
<dbReference type="Proteomes" id="UP000284579">
    <property type="component" value="Unassembled WGS sequence"/>
</dbReference>
<dbReference type="PaxDb" id="410072-ERS852525_01947"/>
<dbReference type="OrthoDB" id="9797743at2"/>
<dbReference type="SFLD" id="SFLDG01135">
    <property type="entry name" value="C1.5.6:_HAD__Beta-PGM__Phospha"/>
    <property type="match status" value="1"/>
</dbReference>
<dbReference type="InterPro" id="IPR023214">
    <property type="entry name" value="HAD_sf"/>
</dbReference>
<sequence length="213" mass="24500">MKAVLFDMDGILIDTEKYLTVYKQKAMREAGYRLDLETAYKFRSCASVFAREQMKGIFGEDFPYDELRRRRQELMSDHIARFGIEKKPYVEETIKELKRRGYQTAVVTATAEDRAVRYLEMVGFKELFDEIISASMVKLGKPRPDVYLYACEKIGRKPEECMAVEDSPNGVNAAYQAGCHVTMVPDLTPADEEVKKMADHVVPDLRGLLEYLK</sequence>
<dbReference type="EMBL" id="CYZK01000018">
    <property type="protein sequence ID" value="CUO60730.1"/>
    <property type="molecule type" value="Genomic_DNA"/>
</dbReference>
<reference evidence="9 10" key="2">
    <citation type="submission" date="2018-08" db="EMBL/GenBank/DDBJ databases">
        <title>A genome reference for cultivated species of the human gut microbiota.</title>
        <authorList>
            <person name="Zou Y."/>
            <person name="Xue W."/>
            <person name="Luo G."/>
        </authorList>
    </citation>
    <scope>NUCLEOTIDE SEQUENCE [LARGE SCALE GENOMIC DNA]</scope>
    <source>
        <strain evidence="5 9">AF18-12LB</strain>
        <strain evidence="6 10">AM23-3</strain>
    </source>
</reference>
<dbReference type="SUPFAM" id="SSF56784">
    <property type="entry name" value="HAD-like"/>
    <property type="match status" value="1"/>
</dbReference>
<evidence type="ECO:0000313" key="6">
    <source>
        <dbReference type="EMBL" id="RHF81334.1"/>
    </source>
</evidence>
<dbReference type="InterPro" id="IPR041492">
    <property type="entry name" value="HAD_2"/>
</dbReference>
<dbReference type="CDD" id="cd07505">
    <property type="entry name" value="HAD_BPGM-like"/>
    <property type="match status" value="1"/>
</dbReference>
<dbReference type="EMBL" id="JABWDC010000002">
    <property type="protein sequence ID" value="NUN85162.1"/>
    <property type="molecule type" value="Genomic_DNA"/>
</dbReference>
<dbReference type="SFLD" id="SFLDS00003">
    <property type="entry name" value="Haloacid_Dehalogenase"/>
    <property type="match status" value="1"/>
</dbReference>
<keyword evidence="2" id="KW-0378">Hydrolase</keyword>
<dbReference type="InterPro" id="IPR023198">
    <property type="entry name" value="PGP-like_dom2"/>
</dbReference>
<evidence type="ECO:0000313" key="11">
    <source>
        <dbReference type="Proteomes" id="UP000554488"/>
    </source>
</evidence>
<dbReference type="AlphaFoldDB" id="A0A174AB14"/>
<reference evidence="7 8" key="1">
    <citation type="submission" date="2015-09" db="EMBL/GenBank/DDBJ databases">
        <authorList>
            <consortium name="Pathogen Informatics"/>
        </authorList>
    </citation>
    <scope>NUCLEOTIDE SEQUENCE [LARGE SCALE GENOMIC DNA]</scope>
    <source>
        <strain evidence="2 7">2789STDY5834866</strain>
        <strain evidence="1 8">2789STDY5834962</strain>
    </source>
</reference>
<evidence type="ECO:0000313" key="2">
    <source>
        <dbReference type="EMBL" id="CUO60730.1"/>
    </source>
</evidence>